<feature type="compositionally biased region" description="Low complexity" evidence="1">
    <location>
        <begin position="610"/>
        <end position="622"/>
    </location>
</feature>
<feature type="compositionally biased region" description="Basic and acidic residues" evidence="1">
    <location>
        <begin position="534"/>
        <end position="547"/>
    </location>
</feature>
<evidence type="ECO:0000313" key="2">
    <source>
        <dbReference type="EMBL" id="KPA78740.1"/>
    </source>
</evidence>
<keyword evidence="3" id="KW-1185">Reference proteome</keyword>
<feature type="compositionally biased region" description="Low complexity" evidence="1">
    <location>
        <begin position="732"/>
        <end position="752"/>
    </location>
</feature>
<feature type="compositionally biased region" description="Polar residues" evidence="1">
    <location>
        <begin position="576"/>
        <end position="585"/>
    </location>
</feature>
<dbReference type="OrthoDB" id="266529at2759"/>
<feature type="compositionally biased region" description="Low complexity" evidence="1">
    <location>
        <begin position="800"/>
        <end position="813"/>
    </location>
</feature>
<feature type="region of interest" description="Disordered" evidence="1">
    <location>
        <begin position="53"/>
        <end position="79"/>
    </location>
</feature>
<feature type="compositionally biased region" description="Polar residues" evidence="1">
    <location>
        <begin position="656"/>
        <end position="682"/>
    </location>
</feature>
<protein>
    <submittedName>
        <fullName evidence="2">Uncharacterized protein</fullName>
    </submittedName>
</protein>
<feature type="compositionally biased region" description="Polar residues" evidence="1">
    <location>
        <begin position="66"/>
        <end position="78"/>
    </location>
</feature>
<feature type="compositionally biased region" description="Low complexity" evidence="1">
    <location>
        <begin position="346"/>
        <end position="361"/>
    </location>
</feature>
<sequence length="1279" mass="133890">MTSPLYSYNGSRDFGSPSATLGGPHAGIGWADASVNNAFDLQDEVVNGALKNHSSHDSFSFAPEVQQRTRPPSLSTPARVNAGEGALYRKAMPVSQIGGGDGPQRSRDDLRLSVDALQPTESDSPLASPKLGTGHRERSADRYAYYGLLSVASPTSEVGYRSDDDRLPFLSSGSVQRGAARGDSASFGYGSGSAQHTTTSPLPSAYSTFTRIDGAFTAGKNFNDFAEVSRHGSAPSAPPPLRSTNRDGHMGTLDGQGSLYGEVEPLPLLKGSIENKTASRRTSYGKDAARLNRSGAAAPGSRSTTLSGLPESPEAAHTVTHRHTHFHGATGGGVDKNSQRKDAGASLRASTSIRSVSSISRCTQSDGDLRWRSRSRNTDRGSPDAPLGSSPERLSRASSAPSPVTDEDNEYFLFGLTQMPSVRPCGTTTASRSPVRMKGVVEASTSVTSRFKAFSKAPSAPPRQKPATAKESNAPSYAVADSPAAAHPSYDLSFIHGFGDGEEGGNGAGREEEYPFDYSTLAQPPPTQQSNEIVPHDSGDDVLKDGDYGDLMGAAAAVPVERTKTPSTTQQPSSSLRAQPKTNGTHMPAPQPATRKPAAGLSTFRPLSVATGGTPTSTAPAPLERRTSPFEPVPMTTSAMSASGRRFSFDGPKSESAGSSTNQQGHLSQLSPPLSNEKSGSIRSPVGAEKSFESPPSLSWSTSTRTPRPPSQHAGNSTVAAAMGDVVKAEADTAPSAAPTASLGTATTTLSDIKSGGADGGMLPPIVPASRRSAQRPSTTRSTTPPAKLPSPSHHRVPHATASDAATKPAALTDASLSPIASDNDSVDSIGANEQNALLHNALRQAHGGVLIRTTVAEADLLPSQNEPWPLRPPPPGIMITHRVFDPQHPRPRRPKMRELPGGKRQANWAPPETHYSTTLADLAAYEDEEDLAAAEDEEAGAEQARLRAIQDFEDDIWAGEDARMPNLSLPAEASPDTTAAAASASASASSPLRPLLQAVPLSHSPSRAPSLHSSELSSSHKSKSPVMRAFTPPPTAAAASPSLNVLQHAMDGSFSASVNPTKLHGGIVVDEVEKVRRMREDAVFTPALDDVDSITLRQTPLSVSAKAGSSRASCSLLQADVSSSPAQSKSPVLVPRGFNQRPMSPVKGEEAPNNTNDNKTLSTSGSNRVAVGRPSSLSENNRHSSHSVRSDSVLTDSNGNSVLPRSTAMPTFARIISQRSDGGGGGDESSANRRGPPGSPGPSPRSTSRDSLFSESTDRKSAVTFAEDEPESNSMRRR</sequence>
<dbReference type="RefSeq" id="XP_015657179.1">
    <property type="nucleotide sequence ID" value="XM_015804045.1"/>
</dbReference>
<feature type="compositionally biased region" description="Basic and acidic residues" evidence="1">
    <location>
        <begin position="367"/>
        <end position="382"/>
    </location>
</feature>
<comment type="caution">
    <text evidence="2">The sequence shown here is derived from an EMBL/GenBank/DDBJ whole genome shotgun (WGS) entry which is preliminary data.</text>
</comment>
<feature type="compositionally biased region" description="Polar residues" evidence="1">
    <location>
        <begin position="1121"/>
        <end position="1131"/>
    </location>
</feature>
<evidence type="ECO:0000256" key="1">
    <source>
        <dbReference type="SAM" id="MobiDB-lite"/>
    </source>
</evidence>
<feature type="compositionally biased region" description="Low complexity" evidence="1">
    <location>
        <begin position="768"/>
        <end position="786"/>
    </location>
</feature>
<feature type="region of interest" description="Disordered" evidence="1">
    <location>
        <begin position="453"/>
        <end position="482"/>
    </location>
</feature>
<feature type="region of interest" description="Disordered" evidence="1">
    <location>
        <begin position="228"/>
        <end position="406"/>
    </location>
</feature>
<accession>A0A0M9FYI6</accession>
<feature type="region of interest" description="Disordered" evidence="1">
    <location>
        <begin position="884"/>
        <end position="915"/>
    </location>
</feature>
<reference evidence="2 3" key="1">
    <citation type="submission" date="2015-07" db="EMBL/GenBank/DDBJ databases">
        <title>High-quality genome of monoxenous trypanosomatid Leptomonas pyrrhocoris.</title>
        <authorList>
            <person name="Flegontov P."/>
            <person name="Butenko A."/>
            <person name="Firsov S."/>
            <person name="Vlcek C."/>
            <person name="Logacheva M.D."/>
            <person name="Field M."/>
            <person name="Filatov D."/>
            <person name="Flegontova O."/>
            <person name="Gerasimov E."/>
            <person name="Jackson A.P."/>
            <person name="Kelly S."/>
            <person name="Opperdoes F."/>
            <person name="O'Reilly A."/>
            <person name="Votypka J."/>
            <person name="Yurchenko V."/>
            <person name="Lukes J."/>
        </authorList>
    </citation>
    <scope>NUCLEOTIDE SEQUENCE [LARGE SCALE GENOMIC DNA]</scope>
    <source>
        <strain evidence="2">H10</strain>
    </source>
</reference>
<dbReference type="GeneID" id="26906151"/>
<name>A0A0M9FYI6_LEPPY</name>
<feature type="region of interest" description="Disordered" evidence="1">
    <location>
        <begin position="967"/>
        <end position="1037"/>
    </location>
</feature>
<feature type="region of interest" description="Disordered" evidence="1">
    <location>
        <begin position="1"/>
        <end position="27"/>
    </location>
</feature>
<feature type="compositionally biased region" description="Low complexity" evidence="1">
    <location>
        <begin position="980"/>
        <end position="991"/>
    </location>
</feature>
<dbReference type="Proteomes" id="UP000037923">
    <property type="component" value="Unassembled WGS sequence"/>
</dbReference>
<dbReference type="AlphaFoldDB" id="A0A0M9FYI6"/>
<feature type="compositionally biased region" description="Polar residues" evidence="1">
    <location>
        <begin position="815"/>
        <end position="824"/>
    </location>
</feature>
<feature type="region of interest" description="Disordered" evidence="1">
    <location>
        <begin position="523"/>
        <end position="828"/>
    </location>
</feature>
<dbReference type="EMBL" id="LGTL01000012">
    <property type="protein sequence ID" value="KPA78740.1"/>
    <property type="molecule type" value="Genomic_DNA"/>
</dbReference>
<gene>
    <name evidence="2" type="ORF">ABB37_05861</name>
</gene>
<feature type="region of interest" description="Disordered" evidence="1">
    <location>
        <begin position="1121"/>
        <end position="1279"/>
    </location>
</feature>
<dbReference type="VEuPathDB" id="TriTrypDB:LpyrH10_12_0390"/>
<feature type="compositionally biased region" description="Polar residues" evidence="1">
    <location>
        <begin position="1"/>
        <end position="10"/>
    </location>
</feature>
<dbReference type="OMA" id="WAPPETH"/>
<organism evidence="2 3">
    <name type="scientific">Leptomonas pyrrhocoris</name>
    <name type="common">Firebug parasite</name>
    <dbReference type="NCBI Taxonomy" id="157538"/>
    <lineage>
        <taxon>Eukaryota</taxon>
        <taxon>Discoba</taxon>
        <taxon>Euglenozoa</taxon>
        <taxon>Kinetoplastea</taxon>
        <taxon>Metakinetoplastina</taxon>
        <taxon>Trypanosomatida</taxon>
        <taxon>Trypanosomatidae</taxon>
        <taxon>Leishmaniinae</taxon>
        <taxon>Leptomonas</taxon>
    </lineage>
</organism>
<feature type="compositionally biased region" description="Low complexity" evidence="1">
    <location>
        <begin position="565"/>
        <end position="575"/>
    </location>
</feature>
<proteinExistence type="predicted"/>
<feature type="compositionally biased region" description="Polar residues" evidence="1">
    <location>
        <begin position="1153"/>
        <end position="1168"/>
    </location>
</feature>
<feature type="compositionally biased region" description="Polar residues" evidence="1">
    <location>
        <begin position="694"/>
        <end position="706"/>
    </location>
</feature>
<feature type="compositionally biased region" description="Low complexity" evidence="1">
    <location>
        <begin position="1011"/>
        <end position="1020"/>
    </location>
</feature>
<feature type="compositionally biased region" description="Polar residues" evidence="1">
    <location>
        <begin position="1195"/>
        <end position="1205"/>
    </location>
</feature>
<evidence type="ECO:0000313" key="3">
    <source>
        <dbReference type="Proteomes" id="UP000037923"/>
    </source>
</evidence>